<feature type="transmembrane region" description="Helical" evidence="2">
    <location>
        <begin position="7"/>
        <end position="31"/>
    </location>
</feature>
<dbReference type="EMBL" id="CABMJJ010000009">
    <property type="protein sequence ID" value="VVC03779.1"/>
    <property type="molecule type" value="Genomic_DNA"/>
</dbReference>
<organism evidence="3 4">
    <name type="scientific">Candidatus Bilamarchaeum dharawalense</name>
    <dbReference type="NCBI Taxonomy" id="2885759"/>
    <lineage>
        <taxon>Archaea</taxon>
        <taxon>Candidatus Micrarchaeota</taxon>
        <taxon>Candidatus Micrarchaeia</taxon>
        <taxon>Candidatus Anstonellales</taxon>
        <taxon>Candidatus Bilamarchaeaceae</taxon>
        <taxon>Candidatus Bilamarchaeum</taxon>
    </lineage>
</organism>
<evidence type="ECO:0000313" key="3">
    <source>
        <dbReference type="EMBL" id="VVC03779.1"/>
    </source>
</evidence>
<evidence type="ECO:0000313" key="4">
    <source>
        <dbReference type="Proteomes" id="UP000789941"/>
    </source>
</evidence>
<keyword evidence="2" id="KW-1133">Transmembrane helix</keyword>
<evidence type="ECO:0000256" key="1">
    <source>
        <dbReference type="SAM" id="MobiDB-lite"/>
    </source>
</evidence>
<comment type="caution">
    <text evidence="3">The sequence shown here is derived from an EMBL/GenBank/DDBJ whole genome shotgun (WGS) entry which is preliminary data.</text>
</comment>
<dbReference type="AlphaFoldDB" id="A0A5E4LQS6"/>
<gene>
    <name evidence="3" type="ORF">LFW2832_00523</name>
</gene>
<sequence>MTSKDILYAAASLAVIIILAVVVVAAIIFLFAFGSPIILLGSIFGLGIVGLFWLVGILFAMVSFWYILYALMKYFFDKKEEPGSSSKTSYTIDRIKKSD</sequence>
<keyword evidence="2" id="KW-0472">Membrane</keyword>
<feature type="region of interest" description="Disordered" evidence="1">
    <location>
        <begin position="80"/>
        <end position="99"/>
    </location>
</feature>
<evidence type="ECO:0000256" key="2">
    <source>
        <dbReference type="SAM" id="Phobius"/>
    </source>
</evidence>
<name>A0A5E4LQS6_9ARCH</name>
<accession>A0A5E4LQS6</accession>
<proteinExistence type="predicted"/>
<protein>
    <submittedName>
        <fullName evidence="3">Uncharacterized protein</fullName>
    </submittedName>
</protein>
<keyword evidence="2" id="KW-0812">Transmembrane</keyword>
<dbReference type="Proteomes" id="UP000789941">
    <property type="component" value="Unassembled WGS sequence"/>
</dbReference>
<feature type="transmembrane region" description="Helical" evidence="2">
    <location>
        <begin position="37"/>
        <end position="69"/>
    </location>
</feature>
<reference evidence="3 4" key="1">
    <citation type="submission" date="2019-08" db="EMBL/GenBank/DDBJ databases">
        <authorList>
            <person name="Vazquez-Campos X."/>
        </authorList>
    </citation>
    <scope>NUCLEOTIDE SEQUENCE [LARGE SCALE GENOMIC DNA]</scope>
    <source>
        <strain evidence="3">LFW-283_2</strain>
    </source>
</reference>